<dbReference type="EMBL" id="JBBPDW010000017">
    <property type="protein sequence ID" value="KAK7545514.1"/>
    <property type="molecule type" value="Genomic_DNA"/>
</dbReference>
<keyword evidence="3" id="KW-1185">Reference proteome</keyword>
<gene>
    <name evidence="2" type="ORF">IWX46DRAFT_102013</name>
</gene>
<evidence type="ECO:0008006" key="4">
    <source>
        <dbReference type="Google" id="ProtNLM"/>
    </source>
</evidence>
<protein>
    <recommendedName>
        <fullName evidence="4">Secreted protein</fullName>
    </recommendedName>
</protein>
<dbReference type="Proteomes" id="UP001365128">
    <property type="component" value="Unassembled WGS sequence"/>
</dbReference>
<reference evidence="2 3" key="1">
    <citation type="submission" date="2024-04" db="EMBL/GenBank/DDBJ databases">
        <title>Phyllosticta paracitricarpa is synonymous to the EU quarantine fungus P. citricarpa based on phylogenomic analyses.</title>
        <authorList>
            <consortium name="Lawrence Berkeley National Laboratory"/>
            <person name="Van Ingen-Buijs V.A."/>
            <person name="Van Westerhoven A.C."/>
            <person name="Haridas S."/>
            <person name="Skiadas P."/>
            <person name="Martin F."/>
            <person name="Groenewald J.Z."/>
            <person name="Crous P.W."/>
            <person name="Seidl M.F."/>
        </authorList>
    </citation>
    <scope>NUCLEOTIDE SEQUENCE [LARGE SCALE GENOMIC DNA]</scope>
    <source>
        <strain evidence="2 3">CBS 122670</strain>
    </source>
</reference>
<evidence type="ECO:0000313" key="3">
    <source>
        <dbReference type="Proteomes" id="UP001365128"/>
    </source>
</evidence>
<name>A0ABR1MBU1_9PEZI</name>
<evidence type="ECO:0000256" key="1">
    <source>
        <dbReference type="SAM" id="MobiDB-lite"/>
    </source>
</evidence>
<sequence>MSHSRPLACQKQRHKNTRMSVFKFVVRLSCCLIVVALLLARPSFADYIPLRSCSPLRAVLCRFVCFPLSSTSTQKYPERRKEKTSLTNSRRKNHRYLKSARLLPPPPW</sequence>
<comment type="caution">
    <text evidence="2">The sequence shown here is derived from an EMBL/GenBank/DDBJ whole genome shotgun (WGS) entry which is preliminary data.</text>
</comment>
<evidence type="ECO:0000313" key="2">
    <source>
        <dbReference type="EMBL" id="KAK7545514.1"/>
    </source>
</evidence>
<accession>A0ABR1MBU1</accession>
<feature type="region of interest" description="Disordered" evidence="1">
    <location>
        <begin position="73"/>
        <end position="108"/>
    </location>
</feature>
<proteinExistence type="predicted"/>
<feature type="compositionally biased region" description="Basic residues" evidence="1">
    <location>
        <begin position="89"/>
        <end position="98"/>
    </location>
</feature>
<organism evidence="2 3">
    <name type="scientific">Phyllosticta citricarpa</name>
    <dbReference type="NCBI Taxonomy" id="55181"/>
    <lineage>
        <taxon>Eukaryota</taxon>
        <taxon>Fungi</taxon>
        <taxon>Dikarya</taxon>
        <taxon>Ascomycota</taxon>
        <taxon>Pezizomycotina</taxon>
        <taxon>Dothideomycetes</taxon>
        <taxon>Dothideomycetes incertae sedis</taxon>
        <taxon>Botryosphaeriales</taxon>
        <taxon>Phyllostictaceae</taxon>
        <taxon>Phyllosticta</taxon>
    </lineage>
</organism>